<evidence type="ECO:0000313" key="3">
    <source>
        <dbReference type="EMBL" id="KAJ1169078.1"/>
    </source>
</evidence>
<dbReference type="AlphaFoldDB" id="A0AAV7SYX6"/>
<dbReference type="EMBL" id="JANPWB010000007">
    <property type="protein sequence ID" value="KAJ1169078.1"/>
    <property type="molecule type" value="Genomic_DNA"/>
</dbReference>
<dbReference type="EMBL" id="JANPWB010000007">
    <property type="protein sequence ID" value="KAJ1169074.1"/>
    <property type="molecule type" value="Genomic_DNA"/>
</dbReference>
<keyword evidence="6" id="KW-1185">Reference proteome</keyword>
<evidence type="ECO:0000313" key="4">
    <source>
        <dbReference type="EMBL" id="KAJ1169081.1"/>
    </source>
</evidence>
<evidence type="ECO:0000256" key="1">
    <source>
        <dbReference type="SAM" id="MobiDB-lite"/>
    </source>
</evidence>
<feature type="compositionally biased region" description="Polar residues" evidence="1">
    <location>
        <begin position="1"/>
        <end position="14"/>
    </location>
</feature>
<gene>
    <name evidence="2" type="ORF">NDU88_000980</name>
    <name evidence="3" type="ORF">NDU88_000984</name>
    <name evidence="4" type="ORF">NDU88_000987</name>
    <name evidence="5" type="ORF">NDU88_001066</name>
</gene>
<evidence type="ECO:0000313" key="5">
    <source>
        <dbReference type="EMBL" id="KAJ1169160.1"/>
    </source>
</evidence>
<comment type="caution">
    <text evidence="2">The sequence shown here is derived from an EMBL/GenBank/DDBJ whole genome shotgun (WGS) entry which is preliminary data.</text>
</comment>
<proteinExistence type="predicted"/>
<feature type="compositionally biased region" description="Basic and acidic residues" evidence="1">
    <location>
        <begin position="15"/>
        <end position="24"/>
    </location>
</feature>
<sequence>MSTRVTSCPGNASHSAHEKREARRGTRAVTSLSRALEKTIRQNTGPRIEETPGCPVFSMCLLAPAAPQHLSTEISVPVGHQDQNCRRSSWQRSPRLWIVLRCAHWDSG</sequence>
<organism evidence="2 6">
    <name type="scientific">Pleurodeles waltl</name>
    <name type="common">Iberian ribbed newt</name>
    <dbReference type="NCBI Taxonomy" id="8319"/>
    <lineage>
        <taxon>Eukaryota</taxon>
        <taxon>Metazoa</taxon>
        <taxon>Chordata</taxon>
        <taxon>Craniata</taxon>
        <taxon>Vertebrata</taxon>
        <taxon>Euteleostomi</taxon>
        <taxon>Amphibia</taxon>
        <taxon>Batrachia</taxon>
        <taxon>Caudata</taxon>
        <taxon>Salamandroidea</taxon>
        <taxon>Salamandridae</taxon>
        <taxon>Pleurodelinae</taxon>
        <taxon>Pleurodeles</taxon>
    </lineage>
</organism>
<accession>A0AAV7SYX6</accession>
<protein>
    <submittedName>
        <fullName evidence="2">Uncharacterized protein</fullName>
    </submittedName>
</protein>
<evidence type="ECO:0000313" key="6">
    <source>
        <dbReference type="Proteomes" id="UP001066276"/>
    </source>
</evidence>
<dbReference type="EMBL" id="JANPWB010000007">
    <property type="protein sequence ID" value="KAJ1169081.1"/>
    <property type="molecule type" value="Genomic_DNA"/>
</dbReference>
<dbReference type="EMBL" id="JANPWB010000007">
    <property type="protein sequence ID" value="KAJ1169160.1"/>
    <property type="molecule type" value="Genomic_DNA"/>
</dbReference>
<reference evidence="2" key="1">
    <citation type="journal article" date="2022" name="bioRxiv">
        <title>Sequencing and chromosome-scale assembly of the giantPleurodeles waltlgenome.</title>
        <authorList>
            <person name="Brown T."/>
            <person name="Elewa A."/>
            <person name="Iarovenko S."/>
            <person name="Subramanian E."/>
            <person name="Araus A.J."/>
            <person name="Petzold A."/>
            <person name="Susuki M."/>
            <person name="Suzuki K.-i.T."/>
            <person name="Hayashi T."/>
            <person name="Toyoda A."/>
            <person name="Oliveira C."/>
            <person name="Osipova E."/>
            <person name="Leigh N.D."/>
            <person name="Simon A."/>
            <person name="Yun M.H."/>
        </authorList>
    </citation>
    <scope>NUCLEOTIDE SEQUENCE</scope>
    <source>
        <strain evidence="2">20211129_DDA</strain>
        <tissue evidence="2">Liver</tissue>
    </source>
</reference>
<evidence type="ECO:0000313" key="2">
    <source>
        <dbReference type="EMBL" id="KAJ1169074.1"/>
    </source>
</evidence>
<dbReference type="Proteomes" id="UP001066276">
    <property type="component" value="Chromosome 4_1"/>
</dbReference>
<feature type="region of interest" description="Disordered" evidence="1">
    <location>
        <begin position="1"/>
        <end position="31"/>
    </location>
</feature>
<name>A0AAV7SYX6_PLEWA</name>